<feature type="compositionally biased region" description="Basic and acidic residues" evidence="1">
    <location>
        <begin position="234"/>
        <end position="243"/>
    </location>
</feature>
<feature type="compositionally biased region" description="Polar residues" evidence="1">
    <location>
        <begin position="881"/>
        <end position="899"/>
    </location>
</feature>
<dbReference type="InterPro" id="IPR027417">
    <property type="entry name" value="P-loop_NTPase"/>
</dbReference>
<dbReference type="EMBL" id="BNJG01000002">
    <property type="protein sequence ID" value="GHO57213.1"/>
    <property type="molecule type" value="Genomic_DNA"/>
</dbReference>
<reference evidence="3 4" key="1">
    <citation type="journal article" date="2021" name="Int. J. Syst. Evol. Microbiol.">
        <title>Reticulibacter mediterranei gen. nov., sp. nov., within the new family Reticulibacteraceae fam. nov., and Ktedonospora formicarum gen. nov., sp. nov., Ktedonobacter robiniae sp. nov., Dictyobacter formicarum sp. nov. and Dictyobacter arantiisoli sp. nov., belonging to the class Ktedonobacteria.</title>
        <authorList>
            <person name="Yabe S."/>
            <person name="Zheng Y."/>
            <person name="Wang C.M."/>
            <person name="Sakai Y."/>
            <person name="Abe K."/>
            <person name="Yokota A."/>
            <person name="Donadio S."/>
            <person name="Cavaletti L."/>
            <person name="Monciardini P."/>
        </authorList>
    </citation>
    <scope>NUCLEOTIDE SEQUENCE [LARGE SCALE GENOMIC DNA]</scope>
    <source>
        <strain evidence="3 4">SOSP1-30</strain>
    </source>
</reference>
<organism evidence="3 4">
    <name type="scientific">Ktedonobacter robiniae</name>
    <dbReference type="NCBI Taxonomy" id="2778365"/>
    <lineage>
        <taxon>Bacteria</taxon>
        <taxon>Bacillati</taxon>
        <taxon>Chloroflexota</taxon>
        <taxon>Ktedonobacteria</taxon>
        <taxon>Ktedonobacterales</taxon>
        <taxon>Ktedonobacteraceae</taxon>
        <taxon>Ktedonobacter</taxon>
    </lineage>
</organism>
<dbReference type="InterPro" id="IPR003593">
    <property type="entry name" value="AAA+_ATPase"/>
</dbReference>
<proteinExistence type="predicted"/>
<name>A0ABQ3UX17_9CHLR</name>
<evidence type="ECO:0000313" key="4">
    <source>
        <dbReference type="Proteomes" id="UP000654345"/>
    </source>
</evidence>
<dbReference type="RefSeq" id="WP_201373634.1">
    <property type="nucleotide sequence ID" value="NZ_BNJG01000002.1"/>
</dbReference>
<evidence type="ECO:0000256" key="1">
    <source>
        <dbReference type="SAM" id="MobiDB-lite"/>
    </source>
</evidence>
<dbReference type="SUPFAM" id="SSF52540">
    <property type="entry name" value="P-loop containing nucleoside triphosphate hydrolases"/>
    <property type="match status" value="1"/>
</dbReference>
<dbReference type="InterPro" id="IPR043964">
    <property type="entry name" value="P-loop_TraG"/>
</dbReference>
<gene>
    <name evidence="3" type="ORF">KSB_56880</name>
</gene>
<dbReference type="SMART" id="SM00382">
    <property type="entry name" value="AAA"/>
    <property type="match status" value="1"/>
</dbReference>
<keyword evidence="4" id="KW-1185">Reference proteome</keyword>
<evidence type="ECO:0000259" key="2">
    <source>
        <dbReference type="SMART" id="SM00382"/>
    </source>
</evidence>
<comment type="caution">
    <text evidence="3">The sequence shown here is derived from an EMBL/GenBank/DDBJ whole genome shotgun (WGS) entry which is preliminary data.</text>
</comment>
<dbReference type="Pfam" id="PF19044">
    <property type="entry name" value="P-loop_TraG"/>
    <property type="match status" value="1"/>
</dbReference>
<dbReference type="Proteomes" id="UP000654345">
    <property type="component" value="Unassembled WGS sequence"/>
</dbReference>
<feature type="compositionally biased region" description="Basic residues" evidence="1">
    <location>
        <begin position="244"/>
        <end position="257"/>
    </location>
</feature>
<dbReference type="Gene3D" id="3.40.50.300">
    <property type="entry name" value="P-loop containing nucleotide triphosphate hydrolases"/>
    <property type="match status" value="1"/>
</dbReference>
<accession>A0ABQ3UX17</accession>
<feature type="domain" description="AAA+ ATPase" evidence="2">
    <location>
        <begin position="492"/>
        <end position="792"/>
    </location>
</feature>
<feature type="region of interest" description="Disordered" evidence="1">
    <location>
        <begin position="233"/>
        <end position="257"/>
    </location>
</feature>
<dbReference type="PANTHER" id="PTHR30121:SF6">
    <property type="entry name" value="SLR6007 PROTEIN"/>
    <property type="match status" value="1"/>
</dbReference>
<protein>
    <recommendedName>
        <fullName evidence="2">AAA+ ATPase domain-containing protein</fullName>
    </recommendedName>
</protein>
<feature type="region of interest" description="Disordered" evidence="1">
    <location>
        <begin position="871"/>
        <end position="899"/>
    </location>
</feature>
<dbReference type="InterPro" id="IPR051162">
    <property type="entry name" value="T4SS_component"/>
</dbReference>
<dbReference type="PANTHER" id="PTHR30121">
    <property type="entry name" value="UNCHARACTERIZED PROTEIN YJGR-RELATED"/>
    <property type="match status" value="1"/>
</dbReference>
<dbReference type="Gene3D" id="1.10.8.730">
    <property type="match status" value="1"/>
</dbReference>
<dbReference type="CDD" id="cd01127">
    <property type="entry name" value="TrwB_TraG_TraD_VirD4"/>
    <property type="match status" value="1"/>
</dbReference>
<sequence>MLTVPQTPSQMISGTGNVIKTFVRLREAAGDVACLSFGRKVREYRSILKIQTVNFSLMSEEDQDALIEGFKSFLNGLSFPIQILIKNLPHQLDNYLRGLENTQGDLADVMHDHAHFVRQLASKRALVKRNFYIIIPADATITRNQAEALVNAQTQLKLRSEELLRQLERLGLSGRRLNDKEIIELYQQCLLSEEARQFPMSDNLVNGANNLMGSAREQTPFNPGTYSLEELNEEAAREEEQQGKKGKKGRKREKKAKQKVPDFVSVPELIAPSSIEVFPWYVRIAGEMGHEFVRTLAFVNYPRSVYPGWLDAIIQVDEPHVDFSIHISPLSPQQVTARLGKKATEFRGSILASQRQGRSADPTDAIALNDIEALREKLARGDERIFTMSLFVQVRARTRRELSERNNRLISAIRSLDFRALPAHWQHHAGLLSCLPDGDNQLGRARLFGTGSAATFYPFTGSDISMDTGVMFGIHPNGSLIILNPFNSQELENANMVVFAKSGAGKSFFLKTVACRLLPTSNVYVIDPEAEYNNLCNQVNGQYVRLSSESLQLNPFDLYSAAERPGQTEQEEQDDEGNFFREKLLNLVSLLELLLSDSGILTQKEKAFLYRCLTKTYENRGITMDSATHHRTPPNMQEFFVIMSSASRGDQRFGVGEDTFGLSERLERYLHLFPARTRIILDNRFVDFNIRELNDTLKPIGLFLITEFLWTKMRQAREGMMDRNTIILIDEAWLLMQFPQGAKFLAEFARRIRKYGGGLWCTTQNSDDFLGTEEGRTILAMATMKFLMKQDSSTIESVVRTFRLSRGQRNFLLAARRGEGLFATKNWTPMEVVASPKEAEMANTTLQASTAHANNIEDSIEQLEYLANGHASQKNGRRPPNGQTVVQGSLTPIDQSRRD</sequence>
<evidence type="ECO:0000313" key="3">
    <source>
        <dbReference type="EMBL" id="GHO57213.1"/>
    </source>
</evidence>